<dbReference type="PROSITE" id="PS50949">
    <property type="entry name" value="HTH_GNTR"/>
    <property type="match status" value="1"/>
</dbReference>
<dbReference type="Gene3D" id="1.10.10.10">
    <property type="entry name" value="Winged helix-like DNA-binding domain superfamily/Winged helix DNA-binding domain"/>
    <property type="match status" value="1"/>
</dbReference>
<evidence type="ECO:0000256" key="2">
    <source>
        <dbReference type="ARBA" id="ARBA00023125"/>
    </source>
</evidence>
<dbReference type="EMBL" id="JAKZEU010000002">
    <property type="protein sequence ID" value="MCQ0970440.1"/>
    <property type="molecule type" value="Genomic_DNA"/>
</dbReference>
<gene>
    <name evidence="5" type="ORF">MLD63_08395</name>
</gene>
<dbReference type="SMART" id="SM00895">
    <property type="entry name" value="FCD"/>
    <property type="match status" value="1"/>
</dbReference>
<dbReference type="RefSeq" id="WP_255329412.1">
    <property type="nucleotide sequence ID" value="NZ_JAKZEU010000002.1"/>
</dbReference>
<evidence type="ECO:0000256" key="1">
    <source>
        <dbReference type="ARBA" id="ARBA00023015"/>
    </source>
</evidence>
<dbReference type="Pfam" id="PF07729">
    <property type="entry name" value="FCD"/>
    <property type="match status" value="1"/>
</dbReference>
<dbReference type="InterPro" id="IPR000524">
    <property type="entry name" value="Tscrpt_reg_HTH_GntR"/>
</dbReference>
<reference evidence="5 6" key="1">
    <citation type="submission" date="2022-03" db="EMBL/GenBank/DDBJ databases">
        <authorList>
            <person name="He Y."/>
        </authorList>
    </citation>
    <scope>NUCLEOTIDE SEQUENCE [LARGE SCALE GENOMIC DNA]</scope>
    <source>
        <strain evidence="5 6">TK19116</strain>
    </source>
</reference>
<keyword evidence="2" id="KW-0238">DNA-binding</keyword>
<dbReference type="Pfam" id="PF00392">
    <property type="entry name" value="GntR"/>
    <property type="match status" value="1"/>
</dbReference>
<dbReference type="Gene3D" id="1.20.120.530">
    <property type="entry name" value="GntR ligand-binding domain-like"/>
    <property type="match status" value="1"/>
</dbReference>
<dbReference type="Proteomes" id="UP001203945">
    <property type="component" value="Unassembled WGS sequence"/>
</dbReference>
<protein>
    <submittedName>
        <fullName evidence="5">GntR family transcriptional regulator</fullName>
    </submittedName>
</protein>
<dbReference type="SUPFAM" id="SSF46785">
    <property type="entry name" value="Winged helix' DNA-binding domain"/>
    <property type="match status" value="1"/>
</dbReference>
<keyword evidence="6" id="KW-1185">Reference proteome</keyword>
<keyword evidence="1" id="KW-0805">Transcription regulation</keyword>
<feature type="domain" description="HTH gntR-type" evidence="4">
    <location>
        <begin position="3"/>
        <end position="70"/>
    </location>
</feature>
<dbReference type="InterPro" id="IPR008920">
    <property type="entry name" value="TF_FadR/GntR_C"/>
</dbReference>
<dbReference type="InterPro" id="IPR036388">
    <property type="entry name" value="WH-like_DNA-bd_sf"/>
</dbReference>
<evidence type="ECO:0000256" key="3">
    <source>
        <dbReference type="ARBA" id="ARBA00023163"/>
    </source>
</evidence>
<evidence type="ECO:0000313" key="6">
    <source>
        <dbReference type="Proteomes" id="UP001203945"/>
    </source>
</evidence>
<sequence length="224" mass="24691">MDAQPETIIVGAVIDAISEQRLPAGAKLGEQALSVLFNCNRANVRRALAALEAKHVVELRPNRGAFVAAPSADEAREIFQARRAIERTIARQAVKRIDADGIARLKASIAAENLARSRRDKPAELRSSQNFHMLLAELAGNRVLQRFLAELTMRSTLILGMYAREGHSCAHCDDHTGIVDALIARDEALVLDLTDRHLRRLEAELDFERPVAVTVSLKDQIFGS</sequence>
<dbReference type="InterPro" id="IPR011711">
    <property type="entry name" value="GntR_C"/>
</dbReference>
<name>A0ABT1MQ55_9RHOB</name>
<evidence type="ECO:0000259" key="4">
    <source>
        <dbReference type="PROSITE" id="PS50949"/>
    </source>
</evidence>
<comment type="caution">
    <text evidence="5">The sequence shown here is derived from an EMBL/GenBank/DDBJ whole genome shotgun (WGS) entry which is preliminary data.</text>
</comment>
<keyword evidence="3" id="KW-0804">Transcription</keyword>
<proteinExistence type="predicted"/>
<dbReference type="SMART" id="SM00345">
    <property type="entry name" value="HTH_GNTR"/>
    <property type="match status" value="1"/>
</dbReference>
<evidence type="ECO:0000313" key="5">
    <source>
        <dbReference type="EMBL" id="MCQ0970440.1"/>
    </source>
</evidence>
<dbReference type="PANTHER" id="PTHR43537:SF53">
    <property type="entry name" value="HTH-TYPE TRANSCRIPTIONAL REPRESSOR NANR"/>
    <property type="match status" value="1"/>
</dbReference>
<dbReference type="SUPFAM" id="SSF48008">
    <property type="entry name" value="GntR ligand-binding domain-like"/>
    <property type="match status" value="1"/>
</dbReference>
<dbReference type="InterPro" id="IPR036390">
    <property type="entry name" value="WH_DNA-bd_sf"/>
</dbReference>
<accession>A0ABT1MQ55</accession>
<dbReference type="PANTHER" id="PTHR43537">
    <property type="entry name" value="TRANSCRIPTIONAL REGULATOR, GNTR FAMILY"/>
    <property type="match status" value="1"/>
</dbReference>
<organism evidence="5 6">
    <name type="scientific">Paracoccus albicereus</name>
    <dbReference type="NCBI Taxonomy" id="2922394"/>
    <lineage>
        <taxon>Bacteria</taxon>
        <taxon>Pseudomonadati</taxon>
        <taxon>Pseudomonadota</taxon>
        <taxon>Alphaproteobacteria</taxon>
        <taxon>Rhodobacterales</taxon>
        <taxon>Paracoccaceae</taxon>
        <taxon>Paracoccus</taxon>
    </lineage>
</organism>